<dbReference type="PROSITE" id="PS00455">
    <property type="entry name" value="AMP_BINDING"/>
    <property type="match status" value="1"/>
</dbReference>
<dbReference type="GO" id="GO:0019748">
    <property type="term" value="P:secondary metabolic process"/>
    <property type="evidence" value="ECO:0007669"/>
    <property type="project" value="TreeGrafter"/>
</dbReference>
<dbReference type="InterPro" id="IPR020845">
    <property type="entry name" value="AMP-binding_CS"/>
</dbReference>
<dbReference type="Proteomes" id="UP000324324">
    <property type="component" value="Unassembled WGS sequence"/>
</dbReference>
<dbReference type="RefSeq" id="WP_150083450.1">
    <property type="nucleotide sequence ID" value="NZ_VWRN01000035.1"/>
</dbReference>
<keyword evidence="6" id="KW-1185">Reference proteome</keyword>
<evidence type="ECO:0000259" key="3">
    <source>
        <dbReference type="Pfam" id="PF00501"/>
    </source>
</evidence>
<comment type="caution">
    <text evidence="5">The sequence shown here is derived from an EMBL/GenBank/DDBJ whole genome shotgun (WGS) entry which is preliminary data.</text>
</comment>
<evidence type="ECO:0000259" key="4">
    <source>
        <dbReference type="Pfam" id="PF13193"/>
    </source>
</evidence>
<dbReference type="Gene3D" id="3.40.50.980">
    <property type="match status" value="2"/>
</dbReference>
<evidence type="ECO:0000256" key="2">
    <source>
        <dbReference type="ARBA" id="ARBA00022598"/>
    </source>
</evidence>
<sequence>MAPPTRSSQGSAQGDSPAWPAISLAEAHARLTAPGAPFETEVREIRGIPTTVWKHAPPTLRDLFLQARARGERTFVVYEDQRVSYAGFARAALAIAHALIADGVRPGDRVAVAMRNLPEWPAAFYGALLTGAIATPLNAWWTGPELQYGLADSGCKVAIVDDERLERLRSHLAECPALLRVHVCRFGADAGNAAMAGDVDPRVVPLERTTGDVMAWDALPDLPLPDVAIDPEDDATLFYTSGTTGKPKGAIGTHRNATTVAFCGGFGPARNFLRRGQPIPEPDPQAPQKATLLSVPFFHVTGCMSVLNGALHAGSKIVLMRRWDALRALALIERERCTVAGGVPTIAWQLVEHPERERFDLSSLESVNYGGAPASPELVRRIVEVFPKSMPGIGWGMTETSATFTSHNAEEYLHRPDSSGPALPIGEMKVVDGRGRALPPGEVGELMVRGANVVRGYWNKPEATASTFVDGWLRTGDIARLDEEGFLYIVDRAKDMLIRGGENIYCIEVESALYEHPAVMDAALVGIPHRTLGEEPGAVVGVKPGASVTEAELQAFVAQRLAAFKVPVRVIVRDATLPRNANGKILKSELRKLFDNGANA</sequence>
<proteinExistence type="inferred from homology"/>
<dbReference type="Gene3D" id="2.30.38.10">
    <property type="entry name" value="Luciferase, Domain 3"/>
    <property type="match status" value="1"/>
</dbReference>
<dbReference type="Pfam" id="PF00501">
    <property type="entry name" value="AMP-binding"/>
    <property type="match status" value="1"/>
</dbReference>
<dbReference type="AlphaFoldDB" id="A0A5M8AQG3"/>
<comment type="similarity">
    <text evidence="1">Belongs to the ATP-dependent AMP-binding enzyme family.</text>
</comment>
<protein>
    <submittedName>
        <fullName evidence="5">Acyl--CoA ligase</fullName>
    </submittedName>
</protein>
<dbReference type="SUPFAM" id="SSF56801">
    <property type="entry name" value="Acetyl-CoA synthetase-like"/>
    <property type="match status" value="1"/>
</dbReference>
<dbReference type="GO" id="GO:0016405">
    <property type="term" value="F:CoA-ligase activity"/>
    <property type="evidence" value="ECO:0007669"/>
    <property type="project" value="TreeGrafter"/>
</dbReference>
<dbReference type="EMBL" id="VWRN01000035">
    <property type="protein sequence ID" value="KAA6123004.1"/>
    <property type="molecule type" value="Genomic_DNA"/>
</dbReference>
<evidence type="ECO:0000313" key="5">
    <source>
        <dbReference type="EMBL" id="KAA6123004.1"/>
    </source>
</evidence>
<reference evidence="5 6" key="1">
    <citation type="submission" date="2019-09" db="EMBL/GenBank/DDBJ databases">
        <title>Isolation of a novel species in the genus Cupriavidus from patients with sepsis using whole genome sequencing.</title>
        <authorList>
            <person name="Kweon O.J."/>
            <person name="Lee M.-K."/>
        </authorList>
    </citation>
    <scope>NUCLEOTIDE SEQUENCE [LARGE SCALE GENOMIC DNA]</scope>
    <source>
        <strain evidence="5 6">MKL-01</strain>
    </source>
</reference>
<dbReference type="Pfam" id="PF13193">
    <property type="entry name" value="AMP-binding_C"/>
    <property type="match status" value="1"/>
</dbReference>
<keyword evidence="2 5" id="KW-0436">Ligase</keyword>
<gene>
    <name evidence="5" type="ORF">F1599_13945</name>
</gene>
<dbReference type="InterPro" id="IPR045851">
    <property type="entry name" value="AMP-bd_C_sf"/>
</dbReference>
<dbReference type="InterPro" id="IPR025110">
    <property type="entry name" value="AMP-bd_C"/>
</dbReference>
<feature type="domain" description="AMP-dependent synthetase/ligase" evidence="3">
    <location>
        <begin position="66"/>
        <end position="458"/>
    </location>
</feature>
<dbReference type="FunFam" id="3.30.300.30:FF:000008">
    <property type="entry name" value="2,3-dihydroxybenzoate-AMP ligase"/>
    <property type="match status" value="1"/>
</dbReference>
<name>A0A5M8AQG3_9BURK</name>
<dbReference type="Gene3D" id="3.30.300.30">
    <property type="match status" value="1"/>
</dbReference>
<dbReference type="PANTHER" id="PTHR24096:SF393">
    <property type="entry name" value="LIGASE, PUTATIVE-RELATED"/>
    <property type="match status" value="1"/>
</dbReference>
<accession>A0A5M8AQG3</accession>
<dbReference type="PANTHER" id="PTHR24096">
    <property type="entry name" value="LONG-CHAIN-FATTY-ACID--COA LIGASE"/>
    <property type="match status" value="1"/>
</dbReference>
<evidence type="ECO:0000313" key="6">
    <source>
        <dbReference type="Proteomes" id="UP000324324"/>
    </source>
</evidence>
<dbReference type="InterPro" id="IPR000873">
    <property type="entry name" value="AMP-dep_synth/lig_dom"/>
</dbReference>
<feature type="domain" description="AMP-binding enzyme C-terminal" evidence="4">
    <location>
        <begin position="508"/>
        <end position="584"/>
    </location>
</feature>
<evidence type="ECO:0000256" key="1">
    <source>
        <dbReference type="ARBA" id="ARBA00006432"/>
    </source>
</evidence>
<organism evidence="5 6">
    <name type="scientific">Cupriavidus cauae</name>
    <dbReference type="NCBI Taxonomy" id="2608999"/>
    <lineage>
        <taxon>Bacteria</taxon>
        <taxon>Pseudomonadati</taxon>
        <taxon>Pseudomonadota</taxon>
        <taxon>Betaproteobacteria</taxon>
        <taxon>Burkholderiales</taxon>
        <taxon>Burkholderiaceae</taxon>
        <taxon>Cupriavidus</taxon>
    </lineage>
</organism>